<dbReference type="InterPro" id="IPR050189">
    <property type="entry name" value="MFS_Efflux_Transporters"/>
</dbReference>
<proteinExistence type="predicted"/>
<feature type="transmembrane region" description="Helical" evidence="7">
    <location>
        <begin position="250"/>
        <end position="268"/>
    </location>
</feature>
<keyword evidence="2" id="KW-0813">Transport</keyword>
<keyword evidence="4 7" id="KW-0812">Transmembrane</keyword>
<protein>
    <submittedName>
        <fullName evidence="9">MFS transporter</fullName>
    </submittedName>
</protein>
<evidence type="ECO:0000256" key="2">
    <source>
        <dbReference type="ARBA" id="ARBA00022448"/>
    </source>
</evidence>
<evidence type="ECO:0000256" key="4">
    <source>
        <dbReference type="ARBA" id="ARBA00022692"/>
    </source>
</evidence>
<gene>
    <name evidence="9" type="ORF">I6N96_19005</name>
</gene>
<dbReference type="PANTHER" id="PTHR43124">
    <property type="entry name" value="PURINE EFFLUX PUMP PBUE"/>
    <property type="match status" value="1"/>
</dbReference>
<dbReference type="Proteomes" id="UP000673375">
    <property type="component" value="Unassembled WGS sequence"/>
</dbReference>
<evidence type="ECO:0000259" key="8">
    <source>
        <dbReference type="PROSITE" id="PS50850"/>
    </source>
</evidence>
<dbReference type="RefSeq" id="WP_209559151.1">
    <property type="nucleotide sequence ID" value="NZ_JAEDXU010000015.1"/>
</dbReference>
<sequence>MVKEKNSLMKLSLLGVSLLVVSGGAIAGNIPAIKSAYPEIPLLFIELLTTIPSLFILATVLVSPKIAEKIGYKWTVSLGLGTVFLSGVAPLLVDSFWLIFISRICFGIGIGLFNPLLFSFTAALYQGSDLSTMIGLQSAFEGIGGMLITFSVGRLLLIDWKLSFLVYSIALPILFLFQRFVPDIGTTGQVGSSVTAMELAEQSAVKKKVPILLYVFLLIILVTIYMSITVKITGFIQEGGYGDATAGSNLLALVGLGAMLAGFLFGKIQRLVKEFILPLSFFGFACSLFLVSFSSTLLVTSVAVTMSGFSFRLFVPYLFNEVNQDRTGKSGRNTSLLLAGFNLGAAFAPLGVSMIEKISPLSGTAGIFFSEATVLIILASISLLILWRSRNREHSKRT</sequence>
<comment type="subcellular location">
    <subcellularLocation>
        <location evidence="1">Cell membrane</location>
        <topology evidence="1">Multi-pass membrane protein</topology>
    </subcellularLocation>
</comment>
<evidence type="ECO:0000313" key="9">
    <source>
        <dbReference type="EMBL" id="MBP1048387.1"/>
    </source>
</evidence>
<name>A0ABS4CQ19_9ENTE</name>
<feature type="transmembrane region" description="Helical" evidence="7">
    <location>
        <begin position="99"/>
        <end position="126"/>
    </location>
</feature>
<organism evidence="9 10">
    <name type="scientific">Enterococcus larvae</name>
    <dbReference type="NCBI Taxonomy" id="2794352"/>
    <lineage>
        <taxon>Bacteria</taxon>
        <taxon>Bacillati</taxon>
        <taxon>Bacillota</taxon>
        <taxon>Bacilli</taxon>
        <taxon>Lactobacillales</taxon>
        <taxon>Enterococcaceae</taxon>
        <taxon>Enterococcus</taxon>
    </lineage>
</organism>
<keyword evidence="3" id="KW-1003">Cell membrane</keyword>
<keyword evidence="5 7" id="KW-1133">Transmembrane helix</keyword>
<dbReference type="PANTHER" id="PTHR43124:SF3">
    <property type="entry name" value="CHLORAMPHENICOL EFFLUX PUMP RV0191"/>
    <property type="match status" value="1"/>
</dbReference>
<feature type="transmembrane region" description="Helical" evidence="7">
    <location>
        <begin position="211"/>
        <end position="230"/>
    </location>
</feature>
<feature type="transmembrane region" description="Helical" evidence="7">
    <location>
        <begin position="164"/>
        <end position="181"/>
    </location>
</feature>
<evidence type="ECO:0000256" key="5">
    <source>
        <dbReference type="ARBA" id="ARBA00022989"/>
    </source>
</evidence>
<dbReference type="SUPFAM" id="SSF103473">
    <property type="entry name" value="MFS general substrate transporter"/>
    <property type="match status" value="1"/>
</dbReference>
<keyword evidence="6 7" id="KW-0472">Membrane</keyword>
<feature type="transmembrane region" description="Helical" evidence="7">
    <location>
        <begin position="43"/>
        <end position="62"/>
    </location>
</feature>
<dbReference type="EMBL" id="JAEDXU010000015">
    <property type="protein sequence ID" value="MBP1048387.1"/>
    <property type="molecule type" value="Genomic_DNA"/>
</dbReference>
<feature type="domain" description="Major facilitator superfamily (MFS) profile" evidence="8">
    <location>
        <begin position="8"/>
        <end position="390"/>
    </location>
</feature>
<evidence type="ECO:0000256" key="1">
    <source>
        <dbReference type="ARBA" id="ARBA00004651"/>
    </source>
</evidence>
<evidence type="ECO:0000313" key="10">
    <source>
        <dbReference type="Proteomes" id="UP000673375"/>
    </source>
</evidence>
<dbReference type="PROSITE" id="PS50850">
    <property type="entry name" value="MFS"/>
    <property type="match status" value="1"/>
</dbReference>
<dbReference type="InterPro" id="IPR020846">
    <property type="entry name" value="MFS_dom"/>
</dbReference>
<feature type="transmembrane region" description="Helical" evidence="7">
    <location>
        <begin position="297"/>
        <end position="315"/>
    </location>
</feature>
<feature type="transmembrane region" description="Helical" evidence="7">
    <location>
        <begin position="275"/>
        <end position="291"/>
    </location>
</feature>
<evidence type="ECO:0000256" key="3">
    <source>
        <dbReference type="ARBA" id="ARBA00022475"/>
    </source>
</evidence>
<evidence type="ECO:0000256" key="7">
    <source>
        <dbReference type="SAM" id="Phobius"/>
    </source>
</evidence>
<reference evidence="9 10" key="1">
    <citation type="submission" date="2020-12" db="EMBL/GenBank/DDBJ databases">
        <title>Vagococcus allomyrinae sp. nov. and Enterococcus lavae sp. nov., isolated from the larvae of Allomyrina dichotoma.</title>
        <authorList>
            <person name="Lee S.D."/>
        </authorList>
    </citation>
    <scope>NUCLEOTIDE SEQUENCE [LARGE SCALE GENOMIC DNA]</scope>
    <source>
        <strain evidence="9 10">BWM-S5</strain>
    </source>
</reference>
<feature type="transmembrane region" description="Helical" evidence="7">
    <location>
        <begin position="367"/>
        <end position="387"/>
    </location>
</feature>
<dbReference type="Pfam" id="PF07690">
    <property type="entry name" value="MFS_1"/>
    <property type="match status" value="1"/>
</dbReference>
<dbReference type="InterPro" id="IPR036259">
    <property type="entry name" value="MFS_trans_sf"/>
</dbReference>
<feature type="transmembrane region" description="Helical" evidence="7">
    <location>
        <begin position="336"/>
        <end position="355"/>
    </location>
</feature>
<comment type="caution">
    <text evidence="9">The sequence shown here is derived from an EMBL/GenBank/DDBJ whole genome shotgun (WGS) entry which is preliminary data.</text>
</comment>
<feature type="transmembrane region" description="Helical" evidence="7">
    <location>
        <begin position="74"/>
        <end position="93"/>
    </location>
</feature>
<accession>A0ABS4CQ19</accession>
<evidence type="ECO:0000256" key="6">
    <source>
        <dbReference type="ARBA" id="ARBA00023136"/>
    </source>
</evidence>
<dbReference type="Gene3D" id="1.20.1250.20">
    <property type="entry name" value="MFS general substrate transporter like domains"/>
    <property type="match status" value="1"/>
</dbReference>
<dbReference type="InterPro" id="IPR011701">
    <property type="entry name" value="MFS"/>
</dbReference>
<keyword evidence="10" id="KW-1185">Reference proteome</keyword>